<comment type="caution">
    <text evidence="2">The sequence shown here is derived from an EMBL/GenBank/DDBJ whole genome shotgun (WGS) entry which is preliminary data.</text>
</comment>
<dbReference type="RefSeq" id="WP_122910086.1">
    <property type="nucleotide sequence ID" value="NZ_CBCSBE010000041.1"/>
</dbReference>
<dbReference type="EMBL" id="RHHR01000032">
    <property type="protein sequence ID" value="RNB70843.1"/>
    <property type="molecule type" value="Genomic_DNA"/>
</dbReference>
<dbReference type="Proteomes" id="UP000282028">
    <property type="component" value="Unassembled WGS sequence"/>
</dbReference>
<sequence length="179" mass="21155">MDQLRQFRHFIEQAEQVWTQIASSPRGKPVYTVNGVDYTPLPERYNSKRKISRIFRRYWGIKLTDRMIRNLHLRLIKGKLCVPYRAYPPLPMKVQSLHWKANRPNQKVVTAILSGGSKNMRIEYRLIRSNPTVAFTIMKRTGCDYDLRYRPQAQTTARQPSKRKSKPFQNGRNKLLKPP</sequence>
<accession>A0A3M8C5V1</accession>
<evidence type="ECO:0008006" key="4">
    <source>
        <dbReference type="Google" id="ProtNLM"/>
    </source>
</evidence>
<organism evidence="2 3">
    <name type="scientific">Brevibacillus invocatus</name>
    <dbReference type="NCBI Taxonomy" id="173959"/>
    <lineage>
        <taxon>Bacteria</taxon>
        <taxon>Bacillati</taxon>
        <taxon>Bacillota</taxon>
        <taxon>Bacilli</taxon>
        <taxon>Bacillales</taxon>
        <taxon>Paenibacillaceae</taxon>
        <taxon>Brevibacillus</taxon>
    </lineage>
</organism>
<evidence type="ECO:0000256" key="1">
    <source>
        <dbReference type="SAM" id="MobiDB-lite"/>
    </source>
</evidence>
<protein>
    <recommendedName>
        <fullName evidence="4">Transposase</fullName>
    </recommendedName>
</protein>
<proteinExistence type="predicted"/>
<name>A0A3M8C5V1_9BACL</name>
<reference evidence="2 3" key="1">
    <citation type="submission" date="2018-10" db="EMBL/GenBank/DDBJ databases">
        <title>Phylogenomics of Brevibacillus.</title>
        <authorList>
            <person name="Dunlap C."/>
        </authorList>
    </citation>
    <scope>NUCLEOTIDE SEQUENCE [LARGE SCALE GENOMIC DNA]</scope>
    <source>
        <strain evidence="2 3">JCM 12215</strain>
    </source>
</reference>
<dbReference type="OrthoDB" id="2466213at2"/>
<evidence type="ECO:0000313" key="2">
    <source>
        <dbReference type="EMBL" id="RNB70843.1"/>
    </source>
</evidence>
<evidence type="ECO:0000313" key="3">
    <source>
        <dbReference type="Proteomes" id="UP000282028"/>
    </source>
</evidence>
<dbReference type="AlphaFoldDB" id="A0A3M8C5V1"/>
<gene>
    <name evidence="2" type="ORF">EDM52_16615</name>
</gene>
<feature type="region of interest" description="Disordered" evidence="1">
    <location>
        <begin position="148"/>
        <end position="179"/>
    </location>
</feature>
<keyword evidence="3" id="KW-1185">Reference proteome</keyword>